<evidence type="ECO:0000256" key="1">
    <source>
        <dbReference type="ARBA" id="ARBA00004123"/>
    </source>
</evidence>
<dbReference type="InterPro" id="IPR000403">
    <property type="entry name" value="PI3/4_kinase_cat_dom"/>
</dbReference>
<dbReference type="PROSITE" id="PS00916">
    <property type="entry name" value="PI3_4_KINASE_2"/>
    <property type="match status" value="1"/>
</dbReference>
<dbReference type="Pfam" id="PF25030">
    <property type="entry name" value="M-HEAT_ATR"/>
    <property type="match status" value="1"/>
</dbReference>
<evidence type="ECO:0000259" key="14">
    <source>
        <dbReference type="PROSITE" id="PS50290"/>
    </source>
</evidence>
<dbReference type="GO" id="GO:0005694">
    <property type="term" value="C:chromosome"/>
    <property type="evidence" value="ECO:0007669"/>
    <property type="project" value="TreeGrafter"/>
</dbReference>
<keyword evidence="11" id="KW-0539">Nucleus</keyword>
<dbReference type="GO" id="GO:0000723">
    <property type="term" value="P:telomere maintenance"/>
    <property type="evidence" value="ECO:0007669"/>
    <property type="project" value="TreeGrafter"/>
</dbReference>
<keyword evidence="4" id="KW-0723">Serine/threonine-protein kinase</keyword>
<dbReference type="InterPro" id="IPR018936">
    <property type="entry name" value="PI3/4_kinase_CS"/>
</dbReference>
<evidence type="ECO:0000256" key="4">
    <source>
        <dbReference type="ARBA" id="ARBA00022527"/>
    </source>
</evidence>
<keyword evidence="5" id="KW-0808">Transferase</keyword>
<dbReference type="PROSITE" id="PS51190">
    <property type="entry name" value="FATC"/>
    <property type="match status" value="1"/>
</dbReference>
<dbReference type="GO" id="GO:0004674">
    <property type="term" value="F:protein serine/threonine kinase activity"/>
    <property type="evidence" value="ECO:0007669"/>
    <property type="project" value="UniProtKB-KW"/>
</dbReference>
<dbReference type="InterPro" id="IPR056802">
    <property type="entry name" value="ATR-like_M-HEAT"/>
</dbReference>
<keyword evidence="7" id="KW-0227">DNA damage</keyword>
<protein>
    <recommendedName>
        <fullName evidence="12">Serine/threonine-protein kinase ATR</fullName>
        <ecNumber evidence="3">2.7.11.1</ecNumber>
    </recommendedName>
</protein>
<dbReference type="PROSITE" id="PS50290">
    <property type="entry name" value="PI3_4_KINASE_3"/>
    <property type="match status" value="1"/>
</dbReference>
<gene>
    <name evidence="17" type="ORF">AFUS01_LOCUS39899</name>
</gene>
<dbReference type="Pfam" id="PF02260">
    <property type="entry name" value="FATC"/>
    <property type="match status" value="1"/>
</dbReference>
<keyword evidence="6" id="KW-0547">Nucleotide-binding</keyword>
<comment type="subcellular location">
    <subcellularLocation>
        <location evidence="1">Nucleus</location>
    </subcellularLocation>
</comment>
<proteinExistence type="inferred from homology"/>
<dbReference type="Pfam" id="PF08064">
    <property type="entry name" value="UME"/>
    <property type="match status" value="1"/>
</dbReference>
<evidence type="ECO:0000259" key="15">
    <source>
        <dbReference type="PROSITE" id="PS51189"/>
    </source>
</evidence>
<feature type="compositionally biased region" description="Polar residues" evidence="13">
    <location>
        <begin position="577"/>
        <end position="602"/>
    </location>
</feature>
<dbReference type="GO" id="GO:0000077">
    <property type="term" value="P:DNA damage checkpoint signaling"/>
    <property type="evidence" value="ECO:0007669"/>
    <property type="project" value="TreeGrafter"/>
</dbReference>
<dbReference type="GO" id="GO:0005634">
    <property type="term" value="C:nucleus"/>
    <property type="evidence" value="ECO:0007669"/>
    <property type="project" value="UniProtKB-SubCell"/>
</dbReference>
<keyword evidence="8" id="KW-0418">Kinase</keyword>
<keyword evidence="18" id="KW-1185">Reference proteome</keyword>
<feature type="domain" description="FATC" evidence="16">
    <location>
        <begin position="2458"/>
        <end position="2490"/>
    </location>
</feature>
<keyword evidence="10" id="KW-0234">DNA repair</keyword>
<evidence type="ECO:0000256" key="11">
    <source>
        <dbReference type="ARBA" id="ARBA00023242"/>
    </source>
</evidence>
<dbReference type="CDD" id="cd00892">
    <property type="entry name" value="PIKKc_ATR"/>
    <property type="match status" value="1"/>
</dbReference>
<dbReference type="PANTHER" id="PTHR11139:SF69">
    <property type="entry name" value="SERINE_THREONINE-PROTEIN KINASE ATR"/>
    <property type="match status" value="1"/>
</dbReference>
<feature type="compositionally biased region" description="Basic residues" evidence="13">
    <location>
        <begin position="534"/>
        <end position="552"/>
    </location>
</feature>
<name>A0A8J2L887_9HEXA</name>
<evidence type="ECO:0000256" key="13">
    <source>
        <dbReference type="SAM" id="MobiDB-lite"/>
    </source>
</evidence>
<evidence type="ECO:0000313" key="18">
    <source>
        <dbReference type="Proteomes" id="UP000708208"/>
    </source>
</evidence>
<evidence type="ECO:0000313" key="17">
    <source>
        <dbReference type="EMBL" id="CAG7830072.1"/>
    </source>
</evidence>
<dbReference type="SMART" id="SM01343">
    <property type="entry name" value="FATC"/>
    <property type="match status" value="1"/>
</dbReference>
<dbReference type="InterPro" id="IPR012993">
    <property type="entry name" value="UME"/>
</dbReference>
<dbReference type="EC" id="2.7.11.1" evidence="3"/>
<accession>A0A8J2L887</accession>
<reference evidence="17" key="1">
    <citation type="submission" date="2021-06" db="EMBL/GenBank/DDBJ databases">
        <authorList>
            <person name="Hodson N. C."/>
            <person name="Mongue J. A."/>
            <person name="Jaron S. K."/>
        </authorList>
    </citation>
    <scope>NUCLEOTIDE SEQUENCE</scope>
</reference>
<dbReference type="Pfam" id="PF02259">
    <property type="entry name" value="FAT"/>
    <property type="match status" value="1"/>
</dbReference>
<evidence type="ECO:0000256" key="9">
    <source>
        <dbReference type="ARBA" id="ARBA00022840"/>
    </source>
</evidence>
<sequence length="2490" mass="286650">MRKWRLSSSDEVTSERWCGGNRKDWHIGSITTERGIRIMEFSDSYVEDSQDEFYERSNCHNLLKDGSMQLAGLVQECVEVYAFYRSSDTKPVRIDGAGCRKRKLDQNRIAISAKEELVDLTTTVVHLKLILRKWEDLMTRALERDYTFRLKVLSLSVLLLKFISEARKGFLNEITKLLVNEVPGVNQDDVQVNVCFITMNHLKLMTRVFCCGLNQARVEINGRDVPLILNLFMDALDLVLHGVGQNIIIDVSVMRDWLFLLTIPWLRKLGDVLPSCQCVPGLNFLCSANIIFDAKMKQRCVALLRFDGFYPFRNVIRIILIDIVITEEPDDTSVGVLELFSGFWWPLHLFSWIQLLKYYVYLMSQNLKRHDKEYILVLTEVVVRLPCAYAYKRISSGFLPHNMPVPAGCVICNNVFRDRLCKTKYVTSSKMPKFKNTDERILQSILLKLLYIRSSRVHFKLINVLHTLRKHAKLNLLQFTSVFWKIFSCTNSAVQTKLVDIYGYCTREIKRVVPQNPKRLNFVGNSSLDNEKNSRRKHSKGSKPEMKKKKRLQKDTCPSENRSFSNPKGQAFRKSTKNSTNRVSSSLEYTHPKTQIHSGSKRMQTEGCRVSGSKSRVVFPFSSQKDILTESKSAFVCKPPPGRFDAAAILYSNFLYKFYLSSGKSSIDELNWINLVDFHTCFMNWARHADGDIWVAEILKICLRMLANLDIVNVIILSQRILMSLAMRANCLPWELCARYKEVFAHEMKVICTDSFFQESDGRTDQHAIQLCTRYFLRVSFALDLSRKVMMNTFLRLMVKHCVVNMFHDQRDHTLVAAVCDFAGKSREEFLEEEFAYYYPNALLNFTPEQVETLLEKLRQVYTFDPVRVIKLNSQFLHIELVSHIFEYREKVLQGYTYLLEWNDERRNTASKKMLHRSIGDALEKLYMGVFLYFDAKFRTKAESILSKRRYLGCFAMLISLLGKKRVTSSKLKLYSMLNSLRTLGPDYNDLLFQAWKQFIVNLEDSSLRSMISQISASMTFLRKTNGTEVDGILKQVIINHGPVLQDNFRTLHFLVNQSGDPDVREKLKNVLTKISPLEFFYQLVEEVGSENSHVRYRAVQRLKLVLDKQMNHITDLKFDGHLFTGSTTNLLKNLLQASKEAKTEKMKILCASCIGMIGALDPRRFDLKAQLTANSRFGLTIFTVGEADFVIYFIGELTKVLRSSVDTRHFDACALCIQEVIRMYRITQSESDQIWSRLTPKAQDLLVPLFNSKYSKSENTESDSEMPRPIYLSKLGVNLKQWMYHWSMQMISVIESESIYNFFNTAMTIVEKSDRIGLVLLPYIASYSLMEGKHDGLDIFLQEVKAVLSNWVANETIYDEYNTSPLDATACPPGSRNSKTAKKEQTLNDHCTQSSHSVDKECKTFSYSAAQAVFKVLDHLTRLVRNPRLPQKKIDPMLVSQSQIAERNAADRNHTREAAEPIVVAQQKLRYDVVSKAAFACRNFARALMYMEQHLNQKDDDLDRCFGDLQRIYVALFDEDSLKGLESQRKTEMTVMEEVLNKLAQGKLEPCMPLFETIVGEIPDDLLAHQQLIHAYLGLSQFDVGGLLIAGCCSKKTEWKRSFDEASLEISIFQNDPSNLITRIQELSSEKLSSWGLAVSKAFLHFNSGDMDACKIAVHKSGLSLISEVGSGAAWLDMGFYFRHYQDFIRLQLLTELEETASLVALKSEISSEKLKKNLELMKASWDRRIRCAYKSTEVLRPIISFRKSLLQMAKKEFQGYPELLSALNTGIRDCFVKLVKLETGLGNFARANQLFLELQLKTSSSIYYEEAKMLLEAGKNDQCLKVLEVGMKKFSENQLSQFRKSAASANISEEQIRFAKGCLLFAHQMDVQKKVDLNRNIAHYKYAIDMNKRSEKNYFFMACYYDTLLSQADQSSADLSCLHLLTVQNFGSSLVYGCKYIYQSLPRLLRFWFDYASQNPNSRNMCPETVQKLTDSINNLLENAPTYIFIVAFSQLISRLAHVNTVVYGQLKKILAHMIAIHPDQVLWMIVSVLKSTYPKRVMRCNEILKLAEQQVPALKSVIRNYKSLADKLITFTMKKPDQSRFTKVSDILPSLAQLIKSKEFSRVLIPFQVFMRPVLPRGGKYVQPHNPFPVKLVYIADILEPVQVMTSLQKPKRITFRGTDGKSYGIMCKASDDLRKDAKVMEINNMVQWYMSGDKECRKRNLVVRMYTVTPLSDTCGIMEWIPNLHGYRPLITSLIKEVFQNTPRSVRHQFCDRKDSIAKKRQFFNDVMCPSHPLVMSYWFLKSFQDPQSWYMARTSYVKTAAVMSIVGFLMGLGDRHGENILLDSSNGDVVHVDFNCLFNKGETFDWPERVPFRLTRNMLNGMGPLKYEGMFRCCCEIVMRLLRYNSSVFLSIIRPFIFDPLLEWECHINSTVKTNQIGEVNNPKATDHLNSIRDRLMGSARNMTKERNVTLSVEAHVNYLIKEATKTDNLCQMYVGWGAYI</sequence>
<evidence type="ECO:0000256" key="3">
    <source>
        <dbReference type="ARBA" id="ARBA00012513"/>
    </source>
</evidence>
<feature type="domain" description="FAT" evidence="15">
    <location>
        <begin position="1474"/>
        <end position="2038"/>
    </location>
</feature>
<evidence type="ECO:0000256" key="6">
    <source>
        <dbReference type="ARBA" id="ARBA00022741"/>
    </source>
</evidence>
<evidence type="ECO:0000259" key="16">
    <source>
        <dbReference type="PROSITE" id="PS51190"/>
    </source>
</evidence>
<dbReference type="InterPro" id="IPR050517">
    <property type="entry name" value="DDR_Repair_Kinase"/>
</dbReference>
<evidence type="ECO:0000256" key="5">
    <source>
        <dbReference type="ARBA" id="ARBA00022679"/>
    </source>
</evidence>
<dbReference type="EMBL" id="CAJVCH010554120">
    <property type="protein sequence ID" value="CAG7830072.1"/>
    <property type="molecule type" value="Genomic_DNA"/>
</dbReference>
<dbReference type="OrthoDB" id="381190at2759"/>
<comment type="caution">
    <text evidence="17">The sequence shown here is derived from an EMBL/GenBank/DDBJ whole genome shotgun (WGS) entry which is preliminary data.</text>
</comment>
<dbReference type="SMART" id="SM00146">
    <property type="entry name" value="PI3Kc"/>
    <property type="match status" value="1"/>
</dbReference>
<dbReference type="InterPro" id="IPR057564">
    <property type="entry name" value="HEAT_ATR"/>
</dbReference>
<feature type="region of interest" description="Disordered" evidence="13">
    <location>
        <begin position="520"/>
        <end position="604"/>
    </location>
</feature>
<organism evidence="17 18">
    <name type="scientific">Allacma fusca</name>
    <dbReference type="NCBI Taxonomy" id="39272"/>
    <lineage>
        <taxon>Eukaryota</taxon>
        <taxon>Metazoa</taxon>
        <taxon>Ecdysozoa</taxon>
        <taxon>Arthropoda</taxon>
        <taxon>Hexapoda</taxon>
        <taxon>Collembola</taxon>
        <taxon>Symphypleona</taxon>
        <taxon>Sminthuridae</taxon>
        <taxon>Allacma</taxon>
    </lineage>
</organism>
<dbReference type="GO" id="GO:0005524">
    <property type="term" value="F:ATP binding"/>
    <property type="evidence" value="ECO:0007669"/>
    <property type="project" value="UniProtKB-KW"/>
</dbReference>
<evidence type="ECO:0000256" key="8">
    <source>
        <dbReference type="ARBA" id="ARBA00022777"/>
    </source>
</evidence>
<dbReference type="InterPro" id="IPR003152">
    <property type="entry name" value="FATC_dom"/>
</dbReference>
<evidence type="ECO:0000256" key="12">
    <source>
        <dbReference type="ARBA" id="ARBA00024420"/>
    </source>
</evidence>
<comment type="similarity">
    <text evidence="2">Belongs to the PI3/PI4-kinase family. ATM subfamily.</text>
</comment>
<dbReference type="InterPro" id="IPR014009">
    <property type="entry name" value="PIK_FAT"/>
</dbReference>
<evidence type="ECO:0000256" key="2">
    <source>
        <dbReference type="ARBA" id="ARBA00010769"/>
    </source>
</evidence>
<evidence type="ECO:0000256" key="7">
    <source>
        <dbReference type="ARBA" id="ARBA00022763"/>
    </source>
</evidence>
<feature type="compositionally biased region" description="Polar residues" evidence="13">
    <location>
        <begin position="556"/>
        <end position="568"/>
    </location>
</feature>
<dbReference type="Proteomes" id="UP000708208">
    <property type="component" value="Unassembled WGS sequence"/>
</dbReference>
<dbReference type="InterPro" id="IPR003151">
    <property type="entry name" value="PIK-rel_kinase_FAT"/>
</dbReference>
<dbReference type="Pfam" id="PF00454">
    <property type="entry name" value="PI3_PI4_kinase"/>
    <property type="match status" value="1"/>
</dbReference>
<dbReference type="PANTHER" id="PTHR11139">
    <property type="entry name" value="ATAXIA TELANGIECTASIA MUTATED ATM -RELATED"/>
    <property type="match status" value="1"/>
</dbReference>
<dbReference type="Pfam" id="PF23593">
    <property type="entry name" value="HEAT_ATR"/>
    <property type="match status" value="1"/>
</dbReference>
<keyword evidence="9" id="KW-0067">ATP-binding</keyword>
<dbReference type="GO" id="GO:0006281">
    <property type="term" value="P:DNA repair"/>
    <property type="evidence" value="ECO:0007669"/>
    <property type="project" value="UniProtKB-KW"/>
</dbReference>
<feature type="region of interest" description="Disordered" evidence="13">
    <location>
        <begin position="1370"/>
        <end position="1389"/>
    </location>
</feature>
<feature type="domain" description="PI3K/PI4K catalytic" evidence="14">
    <location>
        <begin position="2145"/>
        <end position="2454"/>
    </location>
</feature>
<dbReference type="PROSITE" id="PS51189">
    <property type="entry name" value="FAT"/>
    <property type="match status" value="1"/>
</dbReference>
<evidence type="ECO:0000256" key="10">
    <source>
        <dbReference type="ARBA" id="ARBA00023204"/>
    </source>
</evidence>